<name>A0A448WBH0_9PLAT</name>
<evidence type="ECO:0000313" key="1">
    <source>
        <dbReference type="EMBL" id="VEL07693.1"/>
    </source>
</evidence>
<dbReference type="AlphaFoldDB" id="A0A448WBH0"/>
<proteinExistence type="predicted"/>
<accession>A0A448WBH0</accession>
<sequence length="111" mass="12996">MNRVEWYSENRLGEGPKKADLSVYDDVVIKVEKLCTQSEMSQTMVGYKVGQQRQRMDRPQNCQRTHKLEQTCAENFVCLLIRRHIVSSVCFMLSWSIEVSKEQHQHPKPAL</sequence>
<protein>
    <submittedName>
        <fullName evidence="1">Uncharacterized protein</fullName>
    </submittedName>
</protein>
<reference evidence="1" key="1">
    <citation type="submission" date="2018-11" db="EMBL/GenBank/DDBJ databases">
        <authorList>
            <consortium name="Pathogen Informatics"/>
        </authorList>
    </citation>
    <scope>NUCLEOTIDE SEQUENCE</scope>
</reference>
<evidence type="ECO:0000313" key="2">
    <source>
        <dbReference type="Proteomes" id="UP000784294"/>
    </source>
</evidence>
<comment type="caution">
    <text evidence="1">The sequence shown here is derived from an EMBL/GenBank/DDBJ whole genome shotgun (WGS) entry which is preliminary data.</text>
</comment>
<organism evidence="1 2">
    <name type="scientific">Protopolystoma xenopodis</name>
    <dbReference type="NCBI Taxonomy" id="117903"/>
    <lineage>
        <taxon>Eukaryota</taxon>
        <taxon>Metazoa</taxon>
        <taxon>Spiralia</taxon>
        <taxon>Lophotrochozoa</taxon>
        <taxon>Platyhelminthes</taxon>
        <taxon>Monogenea</taxon>
        <taxon>Polyopisthocotylea</taxon>
        <taxon>Polystomatidea</taxon>
        <taxon>Polystomatidae</taxon>
        <taxon>Protopolystoma</taxon>
    </lineage>
</organism>
<dbReference type="Proteomes" id="UP000784294">
    <property type="component" value="Unassembled WGS sequence"/>
</dbReference>
<dbReference type="EMBL" id="CAAALY010002288">
    <property type="protein sequence ID" value="VEL07693.1"/>
    <property type="molecule type" value="Genomic_DNA"/>
</dbReference>
<gene>
    <name evidence="1" type="ORF">PXEA_LOCUS1133</name>
</gene>
<keyword evidence="2" id="KW-1185">Reference proteome</keyword>